<proteinExistence type="predicted"/>
<dbReference type="InterPro" id="IPR038723">
    <property type="entry name" value="ArnR1-like_HTH"/>
</dbReference>
<name>N0BKW1_9EURY</name>
<feature type="domain" description="ArnR1-like winged helix-turn-helix" evidence="1">
    <location>
        <begin position="34"/>
        <end position="99"/>
    </location>
</feature>
<dbReference type="KEGG" id="ast:Asulf_00842"/>
<evidence type="ECO:0000259" key="1">
    <source>
        <dbReference type="Pfam" id="PF14947"/>
    </source>
</evidence>
<dbReference type="SUPFAM" id="SSF46785">
    <property type="entry name" value="Winged helix' DNA-binding domain"/>
    <property type="match status" value="1"/>
</dbReference>
<dbReference type="HOGENOM" id="CLU_175996_0_0_2"/>
<dbReference type="GeneID" id="15392483"/>
<dbReference type="InterPro" id="IPR036390">
    <property type="entry name" value="WH_DNA-bd_sf"/>
</dbReference>
<dbReference type="eggNOG" id="arCOG01057">
    <property type="taxonomic scope" value="Archaea"/>
</dbReference>
<dbReference type="RefSeq" id="WP_015590448.1">
    <property type="nucleotide sequence ID" value="NC_021169.1"/>
</dbReference>
<dbReference type="InterPro" id="IPR036388">
    <property type="entry name" value="WH-like_DNA-bd_sf"/>
</dbReference>
<accession>N0BKW1</accession>
<dbReference type="Gene3D" id="1.10.10.10">
    <property type="entry name" value="Winged helix-like DNA-binding domain superfamily/Winged helix DNA-binding domain"/>
    <property type="match status" value="1"/>
</dbReference>
<evidence type="ECO:0000313" key="2">
    <source>
        <dbReference type="EMBL" id="AGK60850.1"/>
    </source>
</evidence>
<gene>
    <name evidence="2" type="ORF">Asulf_00842</name>
</gene>
<dbReference type="EMBL" id="CP005290">
    <property type="protein sequence ID" value="AGK60850.1"/>
    <property type="molecule type" value="Genomic_DNA"/>
</dbReference>
<dbReference type="Pfam" id="PF14947">
    <property type="entry name" value="HTH_45"/>
    <property type="match status" value="1"/>
</dbReference>
<protein>
    <recommendedName>
        <fullName evidence="1">ArnR1-like winged helix-turn-helix domain-containing protein</fullName>
    </recommendedName>
</protein>
<dbReference type="AlphaFoldDB" id="N0BKW1"/>
<reference evidence="2 3" key="1">
    <citation type="journal article" date="2013" name="Genome Announc.">
        <title>Complete Genome Sequence of the Thermophilic and Facultatively Chemolithoautotrophic Sulfate Reducer Archaeoglobus sulfaticallidus Strain PM70-1T.</title>
        <authorList>
            <person name="Stokke R."/>
            <person name="Hocking W.P."/>
            <person name="Steinsbu B.O."/>
            <person name="Steen I.H."/>
        </authorList>
    </citation>
    <scope>NUCLEOTIDE SEQUENCE [LARGE SCALE GENOMIC DNA]</scope>
    <source>
        <strain evidence="2">PM70-1</strain>
    </source>
</reference>
<evidence type="ECO:0000313" key="3">
    <source>
        <dbReference type="Proteomes" id="UP000013307"/>
    </source>
</evidence>
<keyword evidence="3" id="KW-1185">Reference proteome</keyword>
<sequence length="111" mass="12706">MMKLPSQKTLIASNEGGTKDVEKILKVVSRSGVSTILFALDRYPMRFSQLMFETRLNPGILDRHLKSLMQFELVEKGDELYTLTPKGEKILNIINQIFGLQEVEPQKQKKP</sequence>
<dbReference type="Proteomes" id="UP000013307">
    <property type="component" value="Chromosome"/>
</dbReference>
<organism evidence="2 3">
    <name type="scientific">Archaeoglobus sulfaticallidus PM70-1</name>
    <dbReference type="NCBI Taxonomy" id="387631"/>
    <lineage>
        <taxon>Archaea</taxon>
        <taxon>Methanobacteriati</taxon>
        <taxon>Methanobacteriota</taxon>
        <taxon>Archaeoglobi</taxon>
        <taxon>Archaeoglobales</taxon>
        <taxon>Archaeoglobaceae</taxon>
        <taxon>Archaeoglobus</taxon>
    </lineage>
</organism>